<dbReference type="AlphaFoldDB" id="A0A3A8JC02"/>
<sequence length="125" mass="13928">MMGRGLHFPFQLGDLGTPRTVGPAQVIRQQLEQLLFTLPGERVNRPRFGCGVQKMVFGAASPEAAAAAEYIIRLNVQEFMREQVRLDAVKVTAEDATLYVDILYTLLATGEEHAELFRRTLEAPP</sequence>
<keyword evidence="3" id="KW-1185">Reference proteome</keyword>
<organism evidence="2 3">
    <name type="scientific">Corallococcus terminator</name>
    <dbReference type="NCBI Taxonomy" id="2316733"/>
    <lineage>
        <taxon>Bacteria</taxon>
        <taxon>Pseudomonadati</taxon>
        <taxon>Myxococcota</taxon>
        <taxon>Myxococcia</taxon>
        <taxon>Myxococcales</taxon>
        <taxon>Cystobacterineae</taxon>
        <taxon>Myxococcaceae</taxon>
        <taxon>Corallococcus</taxon>
    </lineage>
</organism>
<dbReference type="EMBL" id="RAVZ01000012">
    <property type="protein sequence ID" value="RKG93209.1"/>
    <property type="molecule type" value="Genomic_DNA"/>
</dbReference>
<feature type="domain" description="IraD/Gp25-like" evidence="1">
    <location>
        <begin position="25"/>
        <end position="109"/>
    </location>
</feature>
<dbReference type="Proteomes" id="UP000268094">
    <property type="component" value="Unassembled WGS sequence"/>
</dbReference>
<protein>
    <recommendedName>
        <fullName evidence="1">IraD/Gp25-like domain-containing protein</fullName>
    </recommendedName>
</protein>
<dbReference type="SUPFAM" id="SSF160719">
    <property type="entry name" value="gpW/gp25-like"/>
    <property type="match status" value="1"/>
</dbReference>
<name>A0A3A8JC02_9BACT</name>
<dbReference type="InterPro" id="IPR007048">
    <property type="entry name" value="IraD/Gp25-like"/>
</dbReference>
<accession>A0A3A8JC02</accession>
<evidence type="ECO:0000313" key="2">
    <source>
        <dbReference type="EMBL" id="RKG93209.1"/>
    </source>
</evidence>
<comment type="caution">
    <text evidence="2">The sequence shown here is derived from an EMBL/GenBank/DDBJ whole genome shotgun (WGS) entry which is preliminary data.</text>
</comment>
<gene>
    <name evidence="2" type="ORF">D7V88_03480</name>
</gene>
<dbReference type="Gene3D" id="3.10.450.40">
    <property type="match status" value="1"/>
</dbReference>
<proteinExistence type="predicted"/>
<evidence type="ECO:0000259" key="1">
    <source>
        <dbReference type="Pfam" id="PF04965"/>
    </source>
</evidence>
<dbReference type="Pfam" id="PF04965">
    <property type="entry name" value="GPW_gp25"/>
    <property type="match status" value="1"/>
</dbReference>
<evidence type="ECO:0000313" key="3">
    <source>
        <dbReference type="Proteomes" id="UP000268094"/>
    </source>
</evidence>
<reference evidence="3" key="1">
    <citation type="submission" date="2018-09" db="EMBL/GenBank/DDBJ databases">
        <authorList>
            <person name="Livingstone P.G."/>
            <person name="Whitworth D.E."/>
        </authorList>
    </citation>
    <scope>NUCLEOTIDE SEQUENCE [LARGE SCALE GENOMIC DNA]</scope>
    <source>
        <strain evidence="3">CA054A</strain>
    </source>
</reference>